<feature type="chain" id="PRO_5029548964" description="Secreted protein" evidence="2">
    <location>
        <begin position="35"/>
        <end position="163"/>
    </location>
</feature>
<evidence type="ECO:0008006" key="5">
    <source>
        <dbReference type="Google" id="ProtNLM"/>
    </source>
</evidence>
<evidence type="ECO:0000313" key="3">
    <source>
        <dbReference type="EMBL" id="GED97356.1"/>
    </source>
</evidence>
<evidence type="ECO:0000256" key="1">
    <source>
        <dbReference type="SAM" id="MobiDB-lite"/>
    </source>
</evidence>
<feature type="region of interest" description="Disordered" evidence="1">
    <location>
        <begin position="64"/>
        <end position="85"/>
    </location>
</feature>
<sequence>MTVSPLRRLRLGTAVACAGLAVTTSLFVVPVASAKPQGAPIVAGGNAVLGNGCTYTIGVRVGPAKPARPGRATEQPAAPKAKADDGTGRVVFWETAATAKPGARSSVRIGSAKPNDKGVAVLNWTPRTTGGRAVWAHQKGWSTALQVTVAPALALGPLCLMSQ</sequence>
<gene>
    <name evidence="3" type="ORF">nbrc107697_13950</name>
</gene>
<comment type="caution">
    <text evidence="3">The sequence shown here is derived from an EMBL/GenBank/DDBJ whole genome shotgun (WGS) entry which is preliminary data.</text>
</comment>
<dbReference type="EMBL" id="BJOU01000001">
    <property type="protein sequence ID" value="GED97356.1"/>
    <property type="molecule type" value="Genomic_DNA"/>
</dbReference>
<accession>A0A7I9UWW4</accession>
<keyword evidence="2" id="KW-0732">Signal</keyword>
<evidence type="ECO:0000256" key="2">
    <source>
        <dbReference type="SAM" id="SignalP"/>
    </source>
</evidence>
<dbReference type="RefSeq" id="WP_161926691.1">
    <property type="nucleotide sequence ID" value="NZ_BJOU01000001.1"/>
</dbReference>
<dbReference type="Proteomes" id="UP000444980">
    <property type="component" value="Unassembled WGS sequence"/>
</dbReference>
<dbReference type="AlphaFoldDB" id="A0A7I9UWW4"/>
<organism evidence="3 4">
    <name type="scientific">Gordonia crocea</name>
    <dbReference type="NCBI Taxonomy" id="589162"/>
    <lineage>
        <taxon>Bacteria</taxon>
        <taxon>Bacillati</taxon>
        <taxon>Actinomycetota</taxon>
        <taxon>Actinomycetes</taxon>
        <taxon>Mycobacteriales</taxon>
        <taxon>Gordoniaceae</taxon>
        <taxon>Gordonia</taxon>
    </lineage>
</organism>
<evidence type="ECO:0000313" key="4">
    <source>
        <dbReference type="Proteomes" id="UP000444980"/>
    </source>
</evidence>
<proteinExistence type="predicted"/>
<feature type="signal peptide" evidence="2">
    <location>
        <begin position="1"/>
        <end position="34"/>
    </location>
</feature>
<keyword evidence="4" id="KW-1185">Reference proteome</keyword>
<name>A0A7I9UWW4_9ACTN</name>
<dbReference type="OrthoDB" id="9859894at2"/>
<protein>
    <recommendedName>
        <fullName evidence="5">Secreted protein</fullName>
    </recommendedName>
</protein>
<reference evidence="4" key="1">
    <citation type="submission" date="2019-06" db="EMBL/GenBank/DDBJ databases">
        <title>Gordonia isolated from sludge of a wastewater treatment plant.</title>
        <authorList>
            <person name="Tamura T."/>
            <person name="Aoyama K."/>
            <person name="Kang Y."/>
            <person name="Saito S."/>
            <person name="Akiyama N."/>
            <person name="Yazawa K."/>
            <person name="Gonoi T."/>
            <person name="Mikami Y."/>
        </authorList>
    </citation>
    <scope>NUCLEOTIDE SEQUENCE [LARGE SCALE GENOMIC DNA]</scope>
    <source>
        <strain evidence="4">NBRC 107697</strain>
    </source>
</reference>